<evidence type="ECO:0000256" key="1">
    <source>
        <dbReference type="ARBA" id="ARBA00022679"/>
    </source>
</evidence>
<dbReference type="SUPFAM" id="SSF53756">
    <property type="entry name" value="UDP-Glycosyltransferase/glycogen phosphorylase"/>
    <property type="match status" value="1"/>
</dbReference>
<feature type="domain" description="Glycosyl transferase family 1" evidence="2">
    <location>
        <begin position="212"/>
        <end position="389"/>
    </location>
</feature>
<evidence type="ECO:0000313" key="4">
    <source>
        <dbReference type="Proteomes" id="UP000051529"/>
    </source>
</evidence>
<proteinExistence type="predicted"/>
<dbReference type="AlphaFoldDB" id="A0A0R2KQ33"/>
<comment type="caution">
    <text evidence="3">The sequence shown here is derived from an EMBL/GenBank/DDBJ whole genome shotgun (WGS) entry which is preliminary data.</text>
</comment>
<sequence>MKLAIISPNILPVPALDGGAVEELTTYIIEENEESHRYDIDLYTIDNDDRLKNIDYKFTNIIRVKYVPNHRKEMLFNKLNKILARMPNGRMISDFSEKITSKYKKNYYDAVVVEDNRQVFNSLIRKVKNERVYFHVHDDVYPSDSELTRLQKIIHPSEDNMIKGIIKSSNKIIAVSNYLENRFKQFGAKNTVTLYNGVIKKELTQLSIHNQKLLKQKYGIKKDDIVFTFIGRFTDDKGIDKLLEALRLLQDTSKVKCLIVGKNWLHSESEDNYTKKLTQIYQKLPEKTKENIVFTGYIDHKDINEIYSITDCLVIPSQYEEVFGVVALEAMTMGVPVIASNSGGLPEVLGNSALIINRNADFTLNLATAMTKICNNSNLRSELGRNGIERSYKFPNTKKQYFDNFCKIVK</sequence>
<dbReference type="PANTHER" id="PTHR46401:SF2">
    <property type="entry name" value="GLYCOSYLTRANSFERASE WBBK-RELATED"/>
    <property type="match status" value="1"/>
</dbReference>
<dbReference type="Pfam" id="PF00534">
    <property type="entry name" value="Glycos_transf_1"/>
    <property type="match status" value="1"/>
</dbReference>
<dbReference type="Gene3D" id="3.40.50.2000">
    <property type="entry name" value="Glycogen Phosphorylase B"/>
    <property type="match status" value="2"/>
</dbReference>
<organism evidence="3 4">
    <name type="scientific">Lactobacillus amylovorus subsp. animalium DSM 16698</name>
    <dbReference type="NCBI Taxonomy" id="695563"/>
    <lineage>
        <taxon>Bacteria</taxon>
        <taxon>Bacillati</taxon>
        <taxon>Bacillota</taxon>
        <taxon>Bacilli</taxon>
        <taxon>Lactobacillales</taxon>
        <taxon>Lactobacillaceae</taxon>
        <taxon>Lactobacillus</taxon>
        <taxon>Lactobacillus amylovorus subsp. animalium</taxon>
    </lineage>
</organism>
<dbReference type="PANTHER" id="PTHR46401">
    <property type="entry name" value="GLYCOSYLTRANSFERASE WBBK-RELATED"/>
    <property type="match status" value="1"/>
</dbReference>
<dbReference type="GO" id="GO:0016757">
    <property type="term" value="F:glycosyltransferase activity"/>
    <property type="evidence" value="ECO:0007669"/>
    <property type="project" value="UniProtKB-KW"/>
</dbReference>
<dbReference type="CDD" id="cd03801">
    <property type="entry name" value="GT4_PimA-like"/>
    <property type="match status" value="1"/>
</dbReference>
<evidence type="ECO:0000313" key="3">
    <source>
        <dbReference type="EMBL" id="KRN89669.1"/>
    </source>
</evidence>
<reference evidence="3 4" key="1">
    <citation type="journal article" date="2015" name="Genome Announc.">
        <title>Expanding the biotechnology potential of lactobacilli through comparative genomics of 213 strains and associated genera.</title>
        <authorList>
            <person name="Sun Z."/>
            <person name="Harris H.M."/>
            <person name="McCann A."/>
            <person name="Guo C."/>
            <person name="Argimon S."/>
            <person name="Zhang W."/>
            <person name="Yang X."/>
            <person name="Jeffery I.B."/>
            <person name="Cooney J.C."/>
            <person name="Kagawa T.F."/>
            <person name="Liu W."/>
            <person name="Song Y."/>
            <person name="Salvetti E."/>
            <person name="Wrobel A."/>
            <person name="Rasinkangas P."/>
            <person name="Parkhill J."/>
            <person name="Rea M.C."/>
            <person name="O'Sullivan O."/>
            <person name="Ritari J."/>
            <person name="Douillard F.P."/>
            <person name="Paul Ross R."/>
            <person name="Yang R."/>
            <person name="Briner A.E."/>
            <person name="Felis G.E."/>
            <person name="de Vos W.M."/>
            <person name="Barrangou R."/>
            <person name="Klaenhammer T.R."/>
            <person name="Caufield P.W."/>
            <person name="Cui Y."/>
            <person name="Zhang H."/>
            <person name="O'Toole P.W."/>
        </authorList>
    </citation>
    <scope>NUCLEOTIDE SEQUENCE [LARGE SCALE GENOMIC DNA]</scope>
    <source>
        <strain evidence="3 4">DSM 16698</strain>
    </source>
</reference>
<keyword evidence="3" id="KW-0328">Glycosyltransferase</keyword>
<dbReference type="Proteomes" id="UP000051529">
    <property type="component" value="Unassembled WGS sequence"/>
</dbReference>
<keyword evidence="1 3" id="KW-0808">Transferase</keyword>
<accession>A0A0R2KQ33</accession>
<dbReference type="RefSeq" id="WP_056985593.1">
    <property type="nucleotide sequence ID" value="NZ_JQBQ01000028.1"/>
</dbReference>
<dbReference type="EMBL" id="JQBQ01000028">
    <property type="protein sequence ID" value="KRN89669.1"/>
    <property type="molecule type" value="Genomic_DNA"/>
</dbReference>
<protein>
    <submittedName>
        <fullName evidence="3">Lipopolysaccharide N-acetylglucosaminyltransferase</fullName>
    </submittedName>
</protein>
<gene>
    <name evidence="3" type="ORF">IV44_GL000844</name>
</gene>
<dbReference type="PATRIC" id="fig|695563.3.peg.895"/>
<name>A0A0R2KQ33_LACAM</name>
<evidence type="ECO:0000259" key="2">
    <source>
        <dbReference type="Pfam" id="PF00534"/>
    </source>
</evidence>
<dbReference type="InterPro" id="IPR001296">
    <property type="entry name" value="Glyco_trans_1"/>
</dbReference>